<dbReference type="InterPro" id="IPR050849">
    <property type="entry name" value="HAD-like_hydrolase_phosphatase"/>
</dbReference>
<sequence length="316" mass="35076">MTNANMNPAAPVPTPQKRKIVIFSDFDGTIFMEDTGHILVGAHGCGAEGLAKLEAQMKSGERTYREISEDMWGSLNVPFDDGFVVMQKALSMDPGFQDFHQYCQDNGFPFNIISAGLKPILKRTLDVFLGESQASMINIVANDATISVDGSEWKPIWRHDTDTGHDKALSVDEARAAALAECEPDEMPLIVFIGDGVSDLAAASHADVLFARRGLRLEEHCIEHKIAYTPYDTFLDIKKEIENISREDQKKTGGVGKPVRYNPRANLWRRMSSKEAVPTLMASTPSNEEKMFLWPETFSDYKPKTIEEADETAVAA</sequence>
<gene>
    <name evidence="1" type="ORF">N7476_001261</name>
</gene>
<dbReference type="AlphaFoldDB" id="A0A9W9KYU0"/>
<dbReference type="PANTHER" id="PTHR28181">
    <property type="entry name" value="UPF0655 PROTEIN YCR015C"/>
    <property type="match status" value="1"/>
</dbReference>
<organism evidence="1 2">
    <name type="scientific">Penicillium atrosanguineum</name>
    <dbReference type="NCBI Taxonomy" id="1132637"/>
    <lineage>
        <taxon>Eukaryota</taxon>
        <taxon>Fungi</taxon>
        <taxon>Dikarya</taxon>
        <taxon>Ascomycota</taxon>
        <taxon>Pezizomycotina</taxon>
        <taxon>Eurotiomycetes</taxon>
        <taxon>Eurotiomycetidae</taxon>
        <taxon>Eurotiales</taxon>
        <taxon>Aspergillaceae</taxon>
        <taxon>Penicillium</taxon>
    </lineage>
</organism>
<dbReference type="Gene3D" id="3.90.1470.20">
    <property type="match status" value="1"/>
</dbReference>
<dbReference type="NCBIfam" id="TIGR01488">
    <property type="entry name" value="HAD-SF-IB"/>
    <property type="match status" value="1"/>
</dbReference>
<evidence type="ECO:0000313" key="1">
    <source>
        <dbReference type="EMBL" id="KAJ5331478.1"/>
    </source>
</evidence>
<dbReference type="PANTHER" id="PTHR28181:SF2">
    <property type="entry name" value="PHOSPHORIC MONOESTER HYDROLASE"/>
    <property type="match status" value="1"/>
</dbReference>
<keyword evidence="2" id="KW-1185">Reference proteome</keyword>
<dbReference type="Pfam" id="PF12710">
    <property type="entry name" value="HAD"/>
    <property type="match status" value="1"/>
</dbReference>
<dbReference type="InterPro" id="IPR023214">
    <property type="entry name" value="HAD_sf"/>
</dbReference>
<dbReference type="OrthoDB" id="2342176at2759"/>
<accession>A0A9W9KYU0</accession>
<reference evidence="1" key="2">
    <citation type="journal article" date="2023" name="IMA Fungus">
        <title>Comparative genomic study of the Penicillium genus elucidates a diverse pangenome and 15 lateral gene transfer events.</title>
        <authorList>
            <person name="Petersen C."/>
            <person name="Sorensen T."/>
            <person name="Nielsen M.R."/>
            <person name="Sondergaard T.E."/>
            <person name="Sorensen J.L."/>
            <person name="Fitzpatrick D.A."/>
            <person name="Frisvad J.C."/>
            <person name="Nielsen K.L."/>
        </authorList>
    </citation>
    <scope>NUCLEOTIDE SEQUENCE</scope>
    <source>
        <strain evidence="1">IBT 21472</strain>
    </source>
</reference>
<comment type="caution">
    <text evidence="1">The sequence shown here is derived from an EMBL/GenBank/DDBJ whole genome shotgun (WGS) entry which is preliminary data.</text>
</comment>
<evidence type="ECO:0000313" key="2">
    <source>
        <dbReference type="Proteomes" id="UP001147746"/>
    </source>
</evidence>
<name>A0A9W9KYU0_9EURO</name>
<dbReference type="InterPro" id="IPR036412">
    <property type="entry name" value="HAD-like_sf"/>
</dbReference>
<dbReference type="Proteomes" id="UP001147746">
    <property type="component" value="Unassembled WGS sequence"/>
</dbReference>
<dbReference type="EMBL" id="JAPZBO010000001">
    <property type="protein sequence ID" value="KAJ5331478.1"/>
    <property type="molecule type" value="Genomic_DNA"/>
</dbReference>
<dbReference type="Gene3D" id="3.40.50.1000">
    <property type="entry name" value="HAD superfamily/HAD-like"/>
    <property type="match status" value="1"/>
</dbReference>
<dbReference type="SUPFAM" id="SSF56784">
    <property type="entry name" value="HAD-like"/>
    <property type="match status" value="1"/>
</dbReference>
<proteinExistence type="predicted"/>
<protein>
    <submittedName>
        <fullName evidence="1">Pdp3-interacting factor 1</fullName>
    </submittedName>
</protein>
<reference evidence="1" key="1">
    <citation type="submission" date="2022-12" db="EMBL/GenBank/DDBJ databases">
        <authorList>
            <person name="Petersen C."/>
        </authorList>
    </citation>
    <scope>NUCLEOTIDE SEQUENCE</scope>
    <source>
        <strain evidence="1">IBT 21472</strain>
    </source>
</reference>